<organism evidence="2 3">
    <name type="scientific">Quillaja saponaria</name>
    <name type="common">Soap bark tree</name>
    <dbReference type="NCBI Taxonomy" id="32244"/>
    <lineage>
        <taxon>Eukaryota</taxon>
        <taxon>Viridiplantae</taxon>
        <taxon>Streptophyta</taxon>
        <taxon>Embryophyta</taxon>
        <taxon>Tracheophyta</taxon>
        <taxon>Spermatophyta</taxon>
        <taxon>Magnoliopsida</taxon>
        <taxon>eudicotyledons</taxon>
        <taxon>Gunneridae</taxon>
        <taxon>Pentapetalae</taxon>
        <taxon>rosids</taxon>
        <taxon>fabids</taxon>
        <taxon>Fabales</taxon>
        <taxon>Quillajaceae</taxon>
        <taxon>Quillaja</taxon>
    </lineage>
</organism>
<keyword evidence="1" id="KW-1133">Transmembrane helix</keyword>
<evidence type="ECO:0000313" key="2">
    <source>
        <dbReference type="EMBL" id="KAJ7957385.1"/>
    </source>
</evidence>
<name>A0AAD7LHW0_QUISA</name>
<keyword evidence="1" id="KW-0472">Membrane</keyword>
<dbReference type="EMBL" id="JARAOO010000009">
    <property type="protein sequence ID" value="KAJ7957385.1"/>
    <property type="molecule type" value="Genomic_DNA"/>
</dbReference>
<sequence length="457" mass="51752">MSSVNTFSLYSSKSAVIHFINSVHHCQWPLRPPKITVVYCSMGSRNRRRRRKLATSTETSPDPKIETVIDLNQLSTRASSSFQTLYDSSELKIRQFVYYGKEAYRDLQTLITFDENRRILVSCRRSTLEFLGILVILSFLVVFAFRVLIKLSLRFRGGNRFGYNPLVRRDRSLGGKEVIVGSKVKERGPAKYNSGSLSNPLSPAQGAVGGGLRRKVSNRGRIEKKFPKWWPTSTIGTTMSVDMQEYQREANRMVRAIMDNRMGGKDIMENDIIQLRQICRISGVRVYIDTENIRDSLYRASVDFVLDVCSRSPSNSTFVDIDGEDARQFIAGLAENIGLESIRAVRIVSAAVAGRTRSRFLQAWALKMQGKHAEAKVELSKICLLLRVFPPEESSPEMEMVARGLEKHLNVEQREYLMDVLVGICDEDSSRTASEALGLMHYWDGGGNNHVENKSMR</sequence>
<dbReference type="AlphaFoldDB" id="A0AAD7LHW0"/>
<protein>
    <submittedName>
        <fullName evidence="2">Phosphoribosylformylglycinamidine synthase</fullName>
    </submittedName>
</protein>
<reference evidence="2" key="1">
    <citation type="journal article" date="2023" name="Science">
        <title>Elucidation of the pathway for biosynthesis of saponin adjuvants from the soapbark tree.</title>
        <authorList>
            <person name="Reed J."/>
            <person name="Orme A."/>
            <person name="El-Demerdash A."/>
            <person name="Owen C."/>
            <person name="Martin L.B.B."/>
            <person name="Misra R.C."/>
            <person name="Kikuchi S."/>
            <person name="Rejzek M."/>
            <person name="Martin A.C."/>
            <person name="Harkess A."/>
            <person name="Leebens-Mack J."/>
            <person name="Louveau T."/>
            <person name="Stephenson M.J."/>
            <person name="Osbourn A."/>
        </authorList>
    </citation>
    <scope>NUCLEOTIDE SEQUENCE</scope>
    <source>
        <strain evidence="2">S10</strain>
    </source>
</reference>
<dbReference type="PANTHER" id="PTHR35830">
    <property type="entry name" value="OS05G0299200 PROTEIN"/>
    <property type="match status" value="1"/>
</dbReference>
<accession>A0AAD7LHW0</accession>
<comment type="caution">
    <text evidence="2">The sequence shown here is derived from an EMBL/GenBank/DDBJ whole genome shotgun (WGS) entry which is preliminary data.</text>
</comment>
<proteinExistence type="predicted"/>
<dbReference type="KEGG" id="qsa:O6P43_023694"/>
<gene>
    <name evidence="2" type="ORF">O6P43_023694</name>
</gene>
<keyword evidence="1" id="KW-0812">Transmembrane</keyword>
<evidence type="ECO:0000313" key="3">
    <source>
        <dbReference type="Proteomes" id="UP001163823"/>
    </source>
</evidence>
<evidence type="ECO:0000256" key="1">
    <source>
        <dbReference type="SAM" id="Phobius"/>
    </source>
</evidence>
<dbReference type="Proteomes" id="UP001163823">
    <property type="component" value="Chromosome 9"/>
</dbReference>
<feature type="transmembrane region" description="Helical" evidence="1">
    <location>
        <begin position="130"/>
        <end position="149"/>
    </location>
</feature>
<keyword evidence="3" id="KW-1185">Reference proteome</keyword>
<dbReference type="PANTHER" id="PTHR35830:SF1">
    <property type="entry name" value="OS05G0299200 PROTEIN"/>
    <property type="match status" value="1"/>
</dbReference>